<evidence type="ECO:0000256" key="8">
    <source>
        <dbReference type="SAM" id="Phobius"/>
    </source>
</evidence>
<feature type="transmembrane region" description="Helical" evidence="8">
    <location>
        <begin position="65"/>
        <end position="83"/>
    </location>
</feature>
<comment type="similarity">
    <text evidence="2">Belongs to the fatty acid desaturase type 1 family.</text>
</comment>
<dbReference type="InterPro" id="IPR012171">
    <property type="entry name" value="Fatty_acid_desaturase"/>
</dbReference>
<evidence type="ECO:0000256" key="7">
    <source>
        <dbReference type="ARBA" id="ARBA00023136"/>
    </source>
</evidence>
<dbReference type="OrthoDB" id="1726150at2759"/>
<feature type="domain" description="Fatty acid desaturase" evidence="9">
    <location>
        <begin position="68"/>
        <end position="144"/>
    </location>
</feature>
<accession>A0A8J2KPK4</accession>
<evidence type="ECO:0000256" key="2">
    <source>
        <dbReference type="ARBA" id="ARBA00009295"/>
    </source>
</evidence>
<dbReference type="Pfam" id="PF00487">
    <property type="entry name" value="FA_desaturase"/>
    <property type="match status" value="1"/>
</dbReference>
<dbReference type="InterPro" id="IPR005804">
    <property type="entry name" value="FA_desaturase_dom"/>
</dbReference>
<dbReference type="AlphaFoldDB" id="A0A8J2KPK4"/>
<proteinExistence type="inferred from homology"/>
<dbReference type="GO" id="GO:0006629">
    <property type="term" value="P:lipid metabolic process"/>
    <property type="evidence" value="ECO:0007669"/>
    <property type="project" value="UniProtKB-KW"/>
</dbReference>
<sequence>PDVPSPVSGKDLKYRELTRDFCRLFREFQAEGLFEPNLAYVGVKILELVCLGSLGLCLVLKSGSLAVTGLGILFLNLFQLRIYYFTHEGGHNSLTGNPRMDRLIQAIAYGLCLGFSGGWWRSQHNRHHAMPQRLNHDVDLNTLPLIAFNVAVTKGGQHKSNFFLRHQAQLL</sequence>
<dbReference type="EMBL" id="CAJVCH010181915">
    <property type="protein sequence ID" value="CAG7729640.1"/>
    <property type="molecule type" value="Genomic_DNA"/>
</dbReference>
<organism evidence="10 11">
    <name type="scientific">Allacma fusca</name>
    <dbReference type="NCBI Taxonomy" id="39272"/>
    <lineage>
        <taxon>Eukaryota</taxon>
        <taxon>Metazoa</taxon>
        <taxon>Ecdysozoa</taxon>
        <taxon>Arthropoda</taxon>
        <taxon>Hexapoda</taxon>
        <taxon>Collembola</taxon>
        <taxon>Symphypleona</taxon>
        <taxon>Sminthuridae</taxon>
        <taxon>Allacma</taxon>
    </lineage>
</organism>
<evidence type="ECO:0000256" key="1">
    <source>
        <dbReference type="ARBA" id="ARBA00004141"/>
    </source>
</evidence>
<comment type="caution">
    <text evidence="10">The sequence shown here is derived from an EMBL/GenBank/DDBJ whole genome shotgun (WGS) entry which is preliminary data.</text>
</comment>
<protein>
    <recommendedName>
        <fullName evidence="9">Fatty acid desaturase domain-containing protein</fullName>
    </recommendedName>
</protein>
<feature type="transmembrane region" description="Helical" evidence="8">
    <location>
        <begin position="103"/>
        <end position="120"/>
    </location>
</feature>
<keyword evidence="11" id="KW-1185">Reference proteome</keyword>
<keyword evidence="6" id="KW-0443">Lipid metabolism</keyword>
<dbReference type="GO" id="GO:0016717">
    <property type="term" value="F:oxidoreductase activity, acting on paired donors, with oxidation of a pair of donors resulting in the reduction of molecular oxygen to two molecules of water"/>
    <property type="evidence" value="ECO:0007669"/>
    <property type="project" value="TreeGrafter"/>
</dbReference>
<dbReference type="GO" id="GO:0016020">
    <property type="term" value="C:membrane"/>
    <property type="evidence" value="ECO:0007669"/>
    <property type="project" value="UniProtKB-SubCell"/>
</dbReference>
<reference evidence="10" key="1">
    <citation type="submission" date="2021-06" db="EMBL/GenBank/DDBJ databases">
        <authorList>
            <person name="Hodson N. C."/>
            <person name="Mongue J. A."/>
            <person name="Jaron S. K."/>
        </authorList>
    </citation>
    <scope>NUCLEOTIDE SEQUENCE</scope>
</reference>
<feature type="non-terminal residue" evidence="10">
    <location>
        <position position="1"/>
    </location>
</feature>
<keyword evidence="5" id="KW-0560">Oxidoreductase</keyword>
<evidence type="ECO:0000313" key="11">
    <source>
        <dbReference type="Proteomes" id="UP000708208"/>
    </source>
</evidence>
<evidence type="ECO:0000256" key="4">
    <source>
        <dbReference type="ARBA" id="ARBA00022989"/>
    </source>
</evidence>
<evidence type="ECO:0000256" key="5">
    <source>
        <dbReference type="ARBA" id="ARBA00023002"/>
    </source>
</evidence>
<evidence type="ECO:0000259" key="9">
    <source>
        <dbReference type="Pfam" id="PF00487"/>
    </source>
</evidence>
<keyword evidence="4 8" id="KW-1133">Transmembrane helix</keyword>
<dbReference type="PANTHER" id="PTHR19353">
    <property type="entry name" value="FATTY ACID DESATURASE 2"/>
    <property type="match status" value="1"/>
</dbReference>
<dbReference type="PANTHER" id="PTHR19353:SF88">
    <property type="entry name" value="DELTA(5) FATTY ACID DESATURASE FAT-4"/>
    <property type="match status" value="1"/>
</dbReference>
<evidence type="ECO:0000313" key="10">
    <source>
        <dbReference type="EMBL" id="CAG7729640.1"/>
    </source>
</evidence>
<evidence type="ECO:0000256" key="6">
    <source>
        <dbReference type="ARBA" id="ARBA00023098"/>
    </source>
</evidence>
<name>A0A8J2KPK4_9HEXA</name>
<dbReference type="Proteomes" id="UP000708208">
    <property type="component" value="Unassembled WGS sequence"/>
</dbReference>
<evidence type="ECO:0000256" key="3">
    <source>
        <dbReference type="ARBA" id="ARBA00022692"/>
    </source>
</evidence>
<gene>
    <name evidence="10" type="ORF">AFUS01_LOCUS18338</name>
</gene>
<keyword evidence="7 8" id="KW-0472">Membrane</keyword>
<keyword evidence="3 8" id="KW-0812">Transmembrane</keyword>
<feature type="non-terminal residue" evidence="10">
    <location>
        <position position="171"/>
    </location>
</feature>
<feature type="transmembrane region" description="Helical" evidence="8">
    <location>
        <begin position="38"/>
        <end position="58"/>
    </location>
</feature>
<comment type="subcellular location">
    <subcellularLocation>
        <location evidence="1">Membrane</location>
        <topology evidence="1">Multi-pass membrane protein</topology>
    </subcellularLocation>
</comment>